<dbReference type="InterPro" id="IPR021720">
    <property type="entry name" value="Malectin_dom"/>
</dbReference>
<dbReference type="Pfam" id="PF11721">
    <property type="entry name" value="Malectin"/>
    <property type="match status" value="1"/>
</dbReference>
<dbReference type="RefSeq" id="XP_039116498.1">
    <property type="nucleotide sequence ID" value="XM_039260564.1"/>
</dbReference>
<keyword evidence="21" id="KW-1185">Reference proteome</keyword>
<evidence type="ECO:0000313" key="21">
    <source>
        <dbReference type="Proteomes" id="UP001515500"/>
    </source>
</evidence>
<evidence type="ECO:0000256" key="4">
    <source>
        <dbReference type="ARBA" id="ARBA00022553"/>
    </source>
</evidence>
<dbReference type="PROSITE" id="PS00108">
    <property type="entry name" value="PROTEIN_KINASE_ST"/>
    <property type="match status" value="1"/>
</dbReference>
<evidence type="ECO:0000256" key="18">
    <source>
        <dbReference type="ARBA" id="ARBA00048679"/>
    </source>
</evidence>
<gene>
    <name evidence="22" type="primary">LOC120251916</name>
</gene>
<dbReference type="FunFam" id="1.10.510.10:FF:000044">
    <property type="entry name" value="Putative LRR receptor-like serine/threonine-protein kinase"/>
    <property type="match status" value="1"/>
</dbReference>
<keyword evidence="4" id="KW-0597">Phosphoprotein</keyword>
<evidence type="ECO:0000256" key="10">
    <source>
        <dbReference type="ARBA" id="ARBA00022741"/>
    </source>
</evidence>
<dbReference type="GO" id="GO:0004674">
    <property type="term" value="F:protein serine/threonine kinase activity"/>
    <property type="evidence" value="ECO:0007669"/>
    <property type="project" value="UniProtKB-KW"/>
</dbReference>
<keyword evidence="3" id="KW-0723">Serine/threonine-protein kinase</keyword>
<evidence type="ECO:0000256" key="3">
    <source>
        <dbReference type="ARBA" id="ARBA00022527"/>
    </source>
</evidence>
<keyword evidence="5" id="KW-0433">Leucine-rich repeat</keyword>
<evidence type="ECO:0000256" key="8">
    <source>
        <dbReference type="ARBA" id="ARBA00022729"/>
    </source>
</evidence>
<dbReference type="Pfam" id="PF07714">
    <property type="entry name" value="PK_Tyr_Ser-Thr"/>
    <property type="match status" value="1"/>
</dbReference>
<keyword evidence="15" id="KW-0675">Receptor</keyword>
<keyword evidence="8" id="KW-0732">Signal</keyword>
<comment type="catalytic activity">
    <reaction evidence="18">
        <text>L-seryl-[protein] + ATP = O-phospho-L-seryl-[protein] + ADP + H(+)</text>
        <dbReference type="Rhea" id="RHEA:17989"/>
        <dbReference type="Rhea" id="RHEA-COMP:9863"/>
        <dbReference type="Rhea" id="RHEA-COMP:11604"/>
        <dbReference type="ChEBI" id="CHEBI:15378"/>
        <dbReference type="ChEBI" id="CHEBI:29999"/>
        <dbReference type="ChEBI" id="CHEBI:30616"/>
        <dbReference type="ChEBI" id="CHEBI:83421"/>
        <dbReference type="ChEBI" id="CHEBI:456216"/>
        <dbReference type="EC" id="2.7.11.1"/>
    </reaction>
</comment>
<keyword evidence="7 19" id="KW-0812">Transmembrane</keyword>
<keyword evidence="14 19" id="KW-0472">Membrane</keyword>
<evidence type="ECO:0000256" key="15">
    <source>
        <dbReference type="ARBA" id="ARBA00023170"/>
    </source>
</evidence>
<dbReference type="InterPro" id="IPR051824">
    <property type="entry name" value="LRR_Rcpt-Like_S/T_Kinase"/>
</dbReference>
<dbReference type="Gene3D" id="3.30.200.20">
    <property type="entry name" value="Phosphorylase Kinase, domain 1"/>
    <property type="match status" value="1"/>
</dbReference>
<keyword evidence="11" id="KW-0418">Kinase</keyword>
<evidence type="ECO:0000313" key="22">
    <source>
        <dbReference type="RefSeq" id="XP_039116498.1"/>
    </source>
</evidence>
<dbReference type="InterPro" id="IPR011009">
    <property type="entry name" value="Kinase-like_dom_sf"/>
</dbReference>
<proteinExistence type="predicted"/>
<dbReference type="CDD" id="cd14066">
    <property type="entry name" value="STKc_IRAK"/>
    <property type="match status" value="1"/>
</dbReference>
<evidence type="ECO:0000259" key="20">
    <source>
        <dbReference type="PROSITE" id="PS50011"/>
    </source>
</evidence>
<evidence type="ECO:0000256" key="2">
    <source>
        <dbReference type="ARBA" id="ARBA00012513"/>
    </source>
</evidence>
<dbReference type="InterPro" id="IPR000719">
    <property type="entry name" value="Prot_kinase_dom"/>
</dbReference>
<dbReference type="SMART" id="SM00220">
    <property type="entry name" value="S_TKc"/>
    <property type="match status" value="1"/>
</dbReference>
<dbReference type="PROSITE" id="PS50011">
    <property type="entry name" value="PROTEIN_KINASE_DOM"/>
    <property type="match status" value="1"/>
</dbReference>
<feature type="domain" description="Protein kinase" evidence="20">
    <location>
        <begin position="315"/>
        <end position="593"/>
    </location>
</feature>
<dbReference type="InterPro" id="IPR001245">
    <property type="entry name" value="Ser-Thr/Tyr_kinase_cat_dom"/>
</dbReference>
<feature type="transmembrane region" description="Helical" evidence="19">
    <location>
        <begin position="260"/>
        <end position="283"/>
    </location>
</feature>
<keyword evidence="16" id="KW-0325">Glycoprotein</keyword>
<dbReference type="PANTHER" id="PTHR48006">
    <property type="entry name" value="LEUCINE-RICH REPEAT-CONTAINING PROTEIN DDB_G0281931-RELATED"/>
    <property type="match status" value="1"/>
</dbReference>
<evidence type="ECO:0000256" key="19">
    <source>
        <dbReference type="SAM" id="Phobius"/>
    </source>
</evidence>
<sequence length="662" mass="73446">MLTSTLIRIDISYNSFNAPHAPSDCFTGFANLVSSYSSTDDNSIKSCLRRNNPCSGIPENHNLFINCGGRKMIIDGNEYQDDTINQGASDYHSFDEDKWAFSSTGYFMDVEDHPYIAKNVSPISSAFDSNPELYMTARLSPLSLTYYGLCLRNGNYTVNLHFAEIIFSDNKGRRFFDVFIQGKSVLRDFNIAKEANGTGRAIIKTFSVIVDSNTLEIHLQWAGQGTTNNPPREVQGTLISAIAVTPNFNLDTKPKLSKGAILGIVAAGCAVTVLISVLVFFLLRKKDAENNELRGLELHTLIFTLKQIKDATRNFDPANKLGEGGFGPVYKGVLPDGSQIAVKQLSSKSSQGNREFVNEIGIISALQHPNLVKLYGCCIEGNQLLLIYEFMENNSLANALFGLGKDRLKLDWPTRHRICLGIARGLAYLHEETRLKIVHRDIKATNVLLDKHLNAKISDFGLAKLSDEDVTHISTRIAGTIGYMAPEYAMRGYLTDKADVYSFGVVMLETVTGLSNTSYRPKEDCVYLLDWAYILQEQGKLIELVDKSLGPNYSEEEAVMMLNLALTCTNSSPSLRPTMAAVVNIIEGKKPVSVLSMMDTGSNSNLSTWFEAFEILSDNNSQLVSSSTYHEPWMEPSVNTNVEEEEDTWISSTSRIISDYSH</sequence>
<keyword evidence="12" id="KW-0067">ATP-binding</keyword>
<keyword evidence="10" id="KW-0547">Nucleotide-binding</keyword>
<organism evidence="21 22">
    <name type="scientific">Dioscorea cayennensis subsp. rotundata</name>
    <name type="common">White Guinea yam</name>
    <name type="synonym">Dioscorea rotundata</name>
    <dbReference type="NCBI Taxonomy" id="55577"/>
    <lineage>
        <taxon>Eukaryota</taxon>
        <taxon>Viridiplantae</taxon>
        <taxon>Streptophyta</taxon>
        <taxon>Embryophyta</taxon>
        <taxon>Tracheophyta</taxon>
        <taxon>Spermatophyta</taxon>
        <taxon>Magnoliopsida</taxon>
        <taxon>Liliopsida</taxon>
        <taxon>Dioscoreales</taxon>
        <taxon>Dioscoreaceae</taxon>
        <taxon>Dioscorea</taxon>
    </lineage>
</organism>
<evidence type="ECO:0000256" key="13">
    <source>
        <dbReference type="ARBA" id="ARBA00022989"/>
    </source>
</evidence>
<comment type="subcellular location">
    <subcellularLocation>
        <location evidence="1">Membrane</location>
        <topology evidence="1">Single-pass type I membrane protein</topology>
    </subcellularLocation>
</comment>
<reference evidence="22" key="1">
    <citation type="submission" date="2025-08" db="UniProtKB">
        <authorList>
            <consortium name="RefSeq"/>
        </authorList>
    </citation>
    <scope>IDENTIFICATION</scope>
</reference>
<evidence type="ECO:0000256" key="7">
    <source>
        <dbReference type="ARBA" id="ARBA00022692"/>
    </source>
</evidence>
<protein>
    <recommendedName>
        <fullName evidence="2">non-specific serine/threonine protein kinase</fullName>
        <ecNumber evidence="2">2.7.11.1</ecNumber>
    </recommendedName>
</protein>
<evidence type="ECO:0000256" key="14">
    <source>
        <dbReference type="ARBA" id="ARBA00023136"/>
    </source>
</evidence>
<keyword evidence="13 19" id="KW-1133">Transmembrane helix</keyword>
<dbReference type="SUPFAM" id="SSF56112">
    <property type="entry name" value="Protein kinase-like (PK-like)"/>
    <property type="match status" value="1"/>
</dbReference>
<dbReference type="PANTHER" id="PTHR48006:SF60">
    <property type="entry name" value="PROTEIN KINASE DOMAIN-CONTAINING PROTEIN"/>
    <property type="match status" value="1"/>
</dbReference>
<evidence type="ECO:0000256" key="6">
    <source>
        <dbReference type="ARBA" id="ARBA00022679"/>
    </source>
</evidence>
<evidence type="ECO:0000256" key="16">
    <source>
        <dbReference type="ARBA" id="ARBA00023180"/>
    </source>
</evidence>
<dbReference type="GO" id="GO:0016020">
    <property type="term" value="C:membrane"/>
    <property type="evidence" value="ECO:0007669"/>
    <property type="project" value="UniProtKB-SubCell"/>
</dbReference>
<evidence type="ECO:0000256" key="12">
    <source>
        <dbReference type="ARBA" id="ARBA00022840"/>
    </source>
</evidence>
<dbReference type="GO" id="GO:0005524">
    <property type="term" value="F:ATP binding"/>
    <property type="evidence" value="ECO:0007669"/>
    <property type="project" value="UniProtKB-KW"/>
</dbReference>
<dbReference type="InterPro" id="IPR008271">
    <property type="entry name" value="Ser/Thr_kinase_AS"/>
</dbReference>
<dbReference type="EC" id="2.7.11.1" evidence="2"/>
<evidence type="ECO:0000256" key="5">
    <source>
        <dbReference type="ARBA" id="ARBA00022614"/>
    </source>
</evidence>
<dbReference type="AlphaFoldDB" id="A0AB40ANG1"/>
<accession>A0AB40ANG1</accession>
<comment type="catalytic activity">
    <reaction evidence="17">
        <text>L-threonyl-[protein] + ATP = O-phospho-L-threonyl-[protein] + ADP + H(+)</text>
        <dbReference type="Rhea" id="RHEA:46608"/>
        <dbReference type="Rhea" id="RHEA-COMP:11060"/>
        <dbReference type="Rhea" id="RHEA-COMP:11605"/>
        <dbReference type="ChEBI" id="CHEBI:15378"/>
        <dbReference type="ChEBI" id="CHEBI:30013"/>
        <dbReference type="ChEBI" id="CHEBI:30616"/>
        <dbReference type="ChEBI" id="CHEBI:61977"/>
        <dbReference type="ChEBI" id="CHEBI:456216"/>
        <dbReference type="EC" id="2.7.11.1"/>
    </reaction>
</comment>
<evidence type="ECO:0000256" key="1">
    <source>
        <dbReference type="ARBA" id="ARBA00004479"/>
    </source>
</evidence>
<evidence type="ECO:0000256" key="11">
    <source>
        <dbReference type="ARBA" id="ARBA00022777"/>
    </source>
</evidence>
<keyword evidence="9" id="KW-0677">Repeat</keyword>
<dbReference type="GeneID" id="120251916"/>
<keyword evidence="6" id="KW-0808">Transferase</keyword>
<dbReference type="Proteomes" id="UP001515500">
    <property type="component" value="Chromosome 20"/>
</dbReference>
<evidence type="ECO:0000256" key="17">
    <source>
        <dbReference type="ARBA" id="ARBA00047899"/>
    </source>
</evidence>
<dbReference type="Gene3D" id="1.10.510.10">
    <property type="entry name" value="Transferase(Phosphotransferase) domain 1"/>
    <property type="match status" value="1"/>
</dbReference>
<name>A0AB40ANG1_DIOCR</name>
<dbReference type="Gene3D" id="2.60.120.430">
    <property type="entry name" value="Galactose-binding lectin"/>
    <property type="match status" value="1"/>
</dbReference>
<dbReference type="FunFam" id="3.30.200.20:FF:000217">
    <property type="entry name" value="probable LRR receptor-like serine/threonine-protein kinase At1g53430"/>
    <property type="match status" value="1"/>
</dbReference>
<dbReference type="FunFam" id="2.60.120.430:FF:000004">
    <property type="entry name" value="Putative leucine-rich repeat receptor-like serine/threonine-protein kinase"/>
    <property type="match status" value="1"/>
</dbReference>
<evidence type="ECO:0000256" key="9">
    <source>
        <dbReference type="ARBA" id="ARBA00022737"/>
    </source>
</evidence>